<dbReference type="Pfam" id="PF00622">
    <property type="entry name" value="SPRY"/>
    <property type="match status" value="1"/>
</dbReference>
<reference evidence="8" key="2">
    <citation type="submission" date="2025-08" db="UniProtKB">
        <authorList>
            <consortium name="Ensembl"/>
        </authorList>
    </citation>
    <scope>IDENTIFICATION</scope>
    <source>
        <strain evidence="8">Thorbecke</strain>
    </source>
</reference>
<evidence type="ECO:0000256" key="5">
    <source>
        <dbReference type="SAM" id="Coils"/>
    </source>
</evidence>
<evidence type="ECO:0000256" key="1">
    <source>
        <dbReference type="ARBA" id="ARBA00022723"/>
    </source>
</evidence>
<organism evidence="8 9">
    <name type="scientific">Oryctolagus cuniculus</name>
    <name type="common">Rabbit</name>
    <dbReference type="NCBI Taxonomy" id="9986"/>
    <lineage>
        <taxon>Eukaryota</taxon>
        <taxon>Metazoa</taxon>
        <taxon>Chordata</taxon>
        <taxon>Craniata</taxon>
        <taxon>Vertebrata</taxon>
        <taxon>Euteleostomi</taxon>
        <taxon>Mammalia</taxon>
        <taxon>Eutheria</taxon>
        <taxon>Euarchontoglires</taxon>
        <taxon>Glires</taxon>
        <taxon>Lagomorpha</taxon>
        <taxon>Leporidae</taxon>
        <taxon>Oryctolagus</taxon>
    </lineage>
</organism>
<evidence type="ECO:0000259" key="7">
    <source>
        <dbReference type="PROSITE" id="PS50188"/>
    </source>
</evidence>
<dbReference type="AlphaFoldDB" id="G1U719"/>
<dbReference type="PROSITE" id="PS00518">
    <property type="entry name" value="ZF_RING_1"/>
    <property type="match status" value="1"/>
</dbReference>
<dbReference type="PRINTS" id="PR01407">
    <property type="entry name" value="BUTYPHLNCDUF"/>
</dbReference>
<dbReference type="InterPro" id="IPR003877">
    <property type="entry name" value="SPRY_dom"/>
</dbReference>
<dbReference type="SMART" id="SM00449">
    <property type="entry name" value="SPRY"/>
    <property type="match status" value="1"/>
</dbReference>
<evidence type="ECO:0000256" key="2">
    <source>
        <dbReference type="ARBA" id="ARBA00022771"/>
    </source>
</evidence>
<keyword evidence="9" id="KW-1185">Reference proteome</keyword>
<keyword evidence="5" id="KW-0175">Coiled coil</keyword>
<accession>G1U719</accession>
<dbReference type="InterPro" id="IPR013320">
    <property type="entry name" value="ConA-like_dom_sf"/>
</dbReference>
<dbReference type="Gene3D" id="2.60.120.920">
    <property type="match status" value="1"/>
</dbReference>
<evidence type="ECO:0000313" key="9">
    <source>
        <dbReference type="Proteomes" id="UP000001811"/>
    </source>
</evidence>
<dbReference type="InterPro" id="IPR043136">
    <property type="entry name" value="B30.2/SPRY_sf"/>
</dbReference>
<dbReference type="PANTHER" id="PTHR24103">
    <property type="entry name" value="E3 UBIQUITIN-PROTEIN LIGASE TRIM"/>
    <property type="match status" value="1"/>
</dbReference>
<dbReference type="InterPro" id="IPR003879">
    <property type="entry name" value="Butyrophylin_SPRY"/>
</dbReference>
<feature type="domain" description="RING-type" evidence="6">
    <location>
        <begin position="15"/>
        <end position="56"/>
    </location>
</feature>
<evidence type="ECO:0000256" key="4">
    <source>
        <dbReference type="PROSITE-ProRule" id="PRU00175"/>
    </source>
</evidence>
<dbReference type="SMART" id="SM00184">
    <property type="entry name" value="RING"/>
    <property type="match status" value="1"/>
</dbReference>
<dbReference type="Ensembl" id="ENSOCUT00000029329.2">
    <property type="protein sequence ID" value="ENSOCUP00000025219.2"/>
    <property type="gene ID" value="ENSOCUG00000027036.3"/>
</dbReference>
<protein>
    <submittedName>
        <fullName evidence="8">Uncharacterized protein</fullName>
    </submittedName>
</protein>
<dbReference type="InterPro" id="IPR017907">
    <property type="entry name" value="Znf_RING_CS"/>
</dbReference>
<dbReference type="eggNOG" id="KOG2177">
    <property type="taxonomic scope" value="Eukaryota"/>
</dbReference>
<sequence>MDPATLQVFQQELTCPICMNFFLDPVRIDCGHNFCRSCLSLSWEEAETPMCCPMCKEMSEKTNFKTNVVLKKLASAARKYQLNQVTRLQEQVPGEQTEAAGLLTEVDKSLHYQPLSGCPQPEIHDHTMMECAAEESRVSNASRAMWILWDPELERKEYVSLRELMIKAQYQKLRIFLHEEEQLQLQALHREAQEISQQLKGSEMRMTQQKHQVINTYRELAEVCHKPDMELLQVSREKLVQTLRLQGVNPELTLRNITGLREMLNNFRVDNGLRKEVARRYVSFSEDLRSTIFGEEHRSAPNHSQRAESFAVWGAQTFTSGQHYWEVDVSSSSNWILGVCYDSSTSDTSDIIHFEEAFLLASLKSNNHYILYTSVPPLTHYVKRPLSMVGVFLDCDHGTVGFYDVDKGSLIHCNVPTQFTSPLNPFFWLGPP</sequence>
<keyword evidence="2 4" id="KW-0863">Zinc-finger</keyword>
<dbReference type="PROSITE" id="PS50188">
    <property type="entry name" value="B302_SPRY"/>
    <property type="match status" value="1"/>
</dbReference>
<dbReference type="SUPFAM" id="SSF57850">
    <property type="entry name" value="RING/U-box"/>
    <property type="match status" value="1"/>
</dbReference>
<keyword evidence="1" id="KW-0479">Metal-binding</keyword>
<dbReference type="GeneTree" id="ENSGT00940000162409"/>
<dbReference type="InterPro" id="IPR050143">
    <property type="entry name" value="TRIM/RBCC"/>
</dbReference>
<dbReference type="InterPro" id="IPR001841">
    <property type="entry name" value="Znf_RING"/>
</dbReference>
<dbReference type="InterPro" id="IPR001870">
    <property type="entry name" value="B30.2/SPRY"/>
</dbReference>
<dbReference type="EMBL" id="AAGW02008640">
    <property type="status" value="NOT_ANNOTATED_CDS"/>
    <property type="molecule type" value="Genomic_DNA"/>
</dbReference>
<dbReference type="PROSITE" id="PS50089">
    <property type="entry name" value="ZF_RING_2"/>
    <property type="match status" value="1"/>
</dbReference>
<feature type="coiled-coil region" evidence="5">
    <location>
        <begin position="178"/>
        <end position="205"/>
    </location>
</feature>
<evidence type="ECO:0000259" key="6">
    <source>
        <dbReference type="PROSITE" id="PS50089"/>
    </source>
</evidence>
<name>G1U719_RABIT</name>
<evidence type="ECO:0000313" key="8">
    <source>
        <dbReference type="Ensembl" id="ENSOCUP00000025219.2"/>
    </source>
</evidence>
<dbReference type="Gene3D" id="3.30.40.10">
    <property type="entry name" value="Zinc/RING finger domain, C3HC4 (zinc finger)"/>
    <property type="match status" value="1"/>
</dbReference>
<evidence type="ECO:0000256" key="3">
    <source>
        <dbReference type="ARBA" id="ARBA00022833"/>
    </source>
</evidence>
<dbReference type="Proteomes" id="UP000001811">
    <property type="component" value="Chromosome 1"/>
</dbReference>
<dbReference type="HOGENOM" id="CLU_013137_7_2_1"/>
<dbReference type="GO" id="GO:0008270">
    <property type="term" value="F:zinc ion binding"/>
    <property type="evidence" value="ECO:0007669"/>
    <property type="project" value="UniProtKB-KW"/>
</dbReference>
<dbReference type="SUPFAM" id="SSF49899">
    <property type="entry name" value="Concanavalin A-like lectins/glucanases"/>
    <property type="match status" value="1"/>
</dbReference>
<feature type="domain" description="B30.2/SPRY" evidence="7">
    <location>
        <begin position="251"/>
        <end position="432"/>
    </location>
</feature>
<dbReference type="Pfam" id="PF15227">
    <property type="entry name" value="zf-C3HC4_4"/>
    <property type="match status" value="1"/>
</dbReference>
<keyword evidence="3" id="KW-0862">Zinc</keyword>
<proteinExistence type="predicted"/>
<reference evidence="8" key="3">
    <citation type="submission" date="2025-09" db="UniProtKB">
        <authorList>
            <consortium name="Ensembl"/>
        </authorList>
    </citation>
    <scope>IDENTIFICATION</scope>
    <source>
        <strain evidence="8">Thorbecke</strain>
    </source>
</reference>
<dbReference type="InterPro" id="IPR013083">
    <property type="entry name" value="Znf_RING/FYVE/PHD"/>
</dbReference>
<reference evidence="8 9" key="1">
    <citation type="journal article" date="2011" name="Nature">
        <title>A high-resolution map of human evolutionary constraint using 29 mammals.</title>
        <authorList>
            <person name="Lindblad-Toh K."/>
            <person name="Garber M."/>
            <person name="Zuk O."/>
            <person name="Lin M.F."/>
            <person name="Parker B.J."/>
            <person name="Washietl S."/>
            <person name="Kheradpour P."/>
            <person name="Ernst J."/>
            <person name="Jordan G."/>
            <person name="Mauceli E."/>
            <person name="Ward L.D."/>
            <person name="Lowe C.B."/>
            <person name="Holloway A.K."/>
            <person name="Clamp M."/>
            <person name="Gnerre S."/>
            <person name="Alfoldi J."/>
            <person name="Beal K."/>
            <person name="Chang J."/>
            <person name="Clawson H."/>
            <person name="Cuff J."/>
            <person name="Di Palma F."/>
            <person name="Fitzgerald S."/>
            <person name="Flicek P."/>
            <person name="Guttman M."/>
            <person name="Hubisz M.J."/>
            <person name="Jaffe D.B."/>
            <person name="Jungreis I."/>
            <person name="Kent W.J."/>
            <person name="Kostka D."/>
            <person name="Lara M."/>
            <person name="Martins A.L."/>
            <person name="Massingham T."/>
            <person name="Moltke I."/>
            <person name="Raney B.J."/>
            <person name="Rasmussen M.D."/>
            <person name="Robinson J."/>
            <person name="Stark A."/>
            <person name="Vilella A.J."/>
            <person name="Wen J."/>
            <person name="Xie X."/>
            <person name="Zody M.C."/>
            <person name="Baldwin J."/>
            <person name="Bloom T."/>
            <person name="Chin C.W."/>
            <person name="Heiman D."/>
            <person name="Nicol R."/>
            <person name="Nusbaum C."/>
            <person name="Young S."/>
            <person name="Wilkinson J."/>
            <person name="Worley K.C."/>
            <person name="Kovar C.L."/>
            <person name="Muzny D.M."/>
            <person name="Gibbs R.A."/>
            <person name="Cree A."/>
            <person name="Dihn H.H."/>
            <person name="Fowler G."/>
            <person name="Jhangiani S."/>
            <person name="Joshi V."/>
            <person name="Lee S."/>
            <person name="Lewis L.R."/>
            <person name="Nazareth L.V."/>
            <person name="Okwuonu G."/>
            <person name="Santibanez J."/>
            <person name="Warren W.C."/>
            <person name="Mardis E.R."/>
            <person name="Weinstock G.M."/>
            <person name="Wilson R.K."/>
            <person name="Delehaunty K."/>
            <person name="Dooling D."/>
            <person name="Fronik C."/>
            <person name="Fulton L."/>
            <person name="Fulton B."/>
            <person name="Graves T."/>
            <person name="Minx P."/>
            <person name="Sodergren E."/>
            <person name="Birney E."/>
            <person name="Margulies E.H."/>
            <person name="Herrero J."/>
            <person name="Green E.D."/>
            <person name="Haussler D."/>
            <person name="Siepel A."/>
            <person name="Goldman N."/>
            <person name="Pollard K.S."/>
            <person name="Pedersen J.S."/>
            <person name="Lander E.S."/>
            <person name="Kellis M."/>
        </authorList>
    </citation>
    <scope>NUCLEOTIDE SEQUENCE [LARGE SCALE GENOMIC DNA]</scope>
    <source>
        <strain evidence="8 9">Thorbecke inbred</strain>
    </source>
</reference>